<dbReference type="GO" id="GO:0046872">
    <property type="term" value="F:metal ion binding"/>
    <property type="evidence" value="ECO:0007669"/>
    <property type="project" value="UniProtKB-KW"/>
</dbReference>
<keyword evidence="5" id="KW-0408">Iron</keyword>
<dbReference type="AlphaFoldDB" id="A0A0B1ZZJ3"/>
<name>A0A0B1ZZJ3_9MICO</name>
<dbReference type="PANTHER" id="PTHR30521">
    <property type="entry name" value="DEFERROCHELATASE/PEROXIDASE"/>
    <property type="match status" value="1"/>
</dbReference>
<dbReference type="RefSeq" id="WP_039401793.1">
    <property type="nucleotide sequence ID" value="NZ_JTDK01000016.1"/>
</dbReference>
<keyword evidence="2 9" id="KW-0575">Peroxidase</keyword>
<dbReference type="InterPro" id="IPR006314">
    <property type="entry name" value="Dyp_peroxidase"/>
</dbReference>
<feature type="domain" description="Dyp-type peroxidase N-terminal" evidence="7">
    <location>
        <begin position="18"/>
        <end position="144"/>
    </location>
</feature>
<dbReference type="PANTHER" id="PTHR30521:SF0">
    <property type="entry name" value="DYP-TYPE PEROXIDASE FAMILY PROTEIN"/>
    <property type="match status" value="1"/>
</dbReference>
<sequence length="319" mass="34451">MVDSSNARVPIEPQRVDAPLTSSAVLLTLTLTDAPDAAERVREVLGALADVTKNVAFRDLSASLACTVGIGSDAWDAVTGAPRPAHLHPFREVRGSVHRAPGTPGDVLLHIRADRRDLCYELERQLLGLFGDAVEVADETVGFRYFDVRDLLGFVDGTANPVGPALPAATIIGEEDPAGVGGSYLVVQKYVHDLAAWKGLTTEQQEAILGRTKSDNIELDDAAAPDQKAHKTLTTITDDEGVEHDILRDNMPFGSPGRGEFGTYFIGYARELWVIERMLERMFIGDPPGKHDRLLDFSTALTGGVFFVPSASLLETFGD</sequence>
<evidence type="ECO:0000256" key="1">
    <source>
        <dbReference type="ARBA" id="ARBA00001970"/>
    </source>
</evidence>
<dbReference type="InterPro" id="IPR048328">
    <property type="entry name" value="Dyp_perox_C"/>
</dbReference>
<evidence type="ECO:0000259" key="7">
    <source>
        <dbReference type="Pfam" id="PF04261"/>
    </source>
</evidence>
<evidence type="ECO:0000313" key="10">
    <source>
        <dbReference type="Proteomes" id="UP000031030"/>
    </source>
</evidence>
<dbReference type="OrthoDB" id="3251355at2"/>
<dbReference type="STRING" id="1348253.LK09_16095"/>
<comment type="caution">
    <text evidence="9">The sequence shown here is derived from an EMBL/GenBank/DDBJ whole genome shotgun (WGS) entry which is preliminary data.</text>
</comment>
<protein>
    <submittedName>
        <fullName evidence="9">Peroxidase</fullName>
    </submittedName>
</protein>
<dbReference type="PROSITE" id="PS51404">
    <property type="entry name" value="DYP_PEROXIDASE"/>
    <property type="match status" value="1"/>
</dbReference>
<gene>
    <name evidence="9" type="ORF">LK09_16095</name>
</gene>
<dbReference type="InterPro" id="IPR011008">
    <property type="entry name" value="Dimeric_a/b-barrel"/>
</dbReference>
<keyword evidence="4" id="KW-0560">Oxidoreductase</keyword>
<dbReference type="Pfam" id="PF04261">
    <property type="entry name" value="Dyp_perox_N"/>
    <property type="match status" value="1"/>
</dbReference>
<keyword evidence="10" id="KW-1185">Reference proteome</keyword>
<dbReference type="NCBIfam" id="TIGR01413">
    <property type="entry name" value="Dyp_perox_fam"/>
    <property type="match status" value="1"/>
</dbReference>
<evidence type="ECO:0000259" key="8">
    <source>
        <dbReference type="Pfam" id="PF20628"/>
    </source>
</evidence>
<organism evidence="9 10">
    <name type="scientific">Microbacterium mangrovi</name>
    <dbReference type="NCBI Taxonomy" id="1348253"/>
    <lineage>
        <taxon>Bacteria</taxon>
        <taxon>Bacillati</taxon>
        <taxon>Actinomycetota</taxon>
        <taxon>Actinomycetes</taxon>
        <taxon>Micrococcales</taxon>
        <taxon>Microbacteriaceae</taxon>
        <taxon>Microbacterium</taxon>
    </lineage>
</organism>
<accession>A0A0B1ZZJ3</accession>
<comment type="similarity">
    <text evidence="6">Belongs to the DyP-type peroxidase family.</text>
</comment>
<evidence type="ECO:0000256" key="3">
    <source>
        <dbReference type="ARBA" id="ARBA00022723"/>
    </source>
</evidence>
<reference evidence="9 10" key="1">
    <citation type="submission" date="2014-11" db="EMBL/GenBank/DDBJ databases">
        <title>Genome sequence of Microbacterium mangrovi MUSC 115(T).</title>
        <authorList>
            <person name="Lee L.-H."/>
        </authorList>
    </citation>
    <scope>NUCLEOTIDE SEQUENCE [LARGE SCALE GENOMIC DNA]</scope>
    <source>
        <strain evidence="9 10">MUSC 115</strain>
    </source>
</reference>
<dbReference type="EMBL" id="JTDK01000016">
    <property type="protein sequence ID" value="KHK96161.1"/>
    <property type="molecule type" value="Genomic_DNA"/>
</dbReference>
<comment type="cofactor">
    <cofactor evidence="1">
        <name>heme b</name>
        <dbReference type="ChEBI" id="CHEBI:60344"/>
    </cofactor>
</comment>
<keyword evidence="3" id="KW-0479">Metal-binding</keyword>
<evidence type="ECO:0000313" key="9">
    <source>
        <dbReference type="EMBL" id="KHK96161.1"/>
    </source>
</evidence>
<dbReference type="GO" id="GO:0005829">
    <property type="term" value="C:cytosol"/>
    <property type="evidence" value="ECO:0007669"/>
    <property type="project" value="TreeGrafter"/>
</dbReference>
<evidence type="ECO:0000256" key="4">
    <source>
        <dbReference type="ARBA" id="ARBA00023002"/>
    </source>
</evidence>
<feature type="domain" description="Dyp-type peroxidase C-terminal" evidence="8">
    <location>
        <begin position="148"/>
        <end position="311"/>
    </location>
</feature>
<dbReference type="SUPFAM" id="SSF54909">
    <property type="entry name" value="Dimeric alpha+beta barrel"/>
    <property type="match status" value="1"/>
</dbReference>
<dbReference type="Proteomes" id="UP000031030">
    <property type="component" value="Unassembled WGS sequence"/>
</dbReference>
<dbReference type="GO" id="GO:0004601">
    <property type="term" value="F:peroxidase activity"/>
    <property type="evidence" value="ECO:0007669"/>
    <property type="project" value="UniProtKB-KW"/>
</dbReference>
<proteinExistence type="inferred from homology"/>
<dbReference type="InterPro" id="IPR048327">
    <property type="entry name" value="Dyp_perox_N"/>
</dbReference>
<evidence type="ECO:0000256" key="6">
    <source>
        <dbReference type="ARBA" id="ARBA00025737"/>
    </source>
</evidence>
<dbReference type="Pfam" id="PF20628">
    <property type="entry name" value="Dyp_perox_C"/>
    <property type="match status" value="1"/>
</dbReference>
<dbReference type="GO" id="GO:0020037">
    <property type="term" value="F:heme binding"/>
    <property type="evidence" value="ECO:0007669"/>
    <property type="project" value="InterPro"/>
</dbReference>
<evidence type="ECO:0000256" key="5">
    <source>
        <dbReference type="ARBA" id="ARBA00023004"/>
    </source>
</evidence>
<evidence type="ECO:0000256" key="2">
    <source>
        <dbReference type="ARBA" id="ARBA00022559"/>
    </source>
</evidence>